<dbReference type="RefSeq" id="WP_091490045.1">
    <property type="nucleotide sequence ID" value="NZ_BJUX01000021.1"/>
</dbReference>
<comment type="similarity">
    <text evidence="2">Belongs to the EamA transporter family.</text>
</comment>
<proteinExistence type="inferred from homology"/>
<dbReference type="PANTHER" id="PTHR22911">
    <property type="entry name" value="ACYL-MALONYL CONDENSING ENZYME-RELATED"/>
    <property type="match status" value="1"/>
</dbReference>
<evidence type="ECO:0000256" key="1">
    <source>
        <dbReference type="ARBA" id="ARBA00004127"/>
    </source>
</evidence>
<dbReference type="OrthoDB" id="9814238at2"/>
<evidence type="ECO:0000256" key="2">
    <source>
        <dbReference type="ARBA" id="ARBA00007362"/>
    </source>
</evidence>
<dbReference type="InterPro" id="IPR037185">
    <property type="entry name" value="EmrE-like"/>
</dbReference>
<keyword evidence="3" id="KW-1133">Transmembrane helix</keyword>
<feature type="transmembrane region" description="Helical" evidence="3">
    <location>
        <begin position="94"/>
        <end position="115"/>
    </location>
</feature>
<organism evidence="6 7">
    <name type="scientific">Alkalibacterium putridalgicola</name>
    <dbReference type="NCBI Taxonomy" id="426703"/>
    <lineage>
        <taxon>Bacteria</taxon>
        <taxon>Bacillati</taxon>
        <taxon>Bacillota</taxon>
        <taxon>Bacilli</taxon>
        <taxon>Lactobacillales</taxon>
        <taxon>Carnobacteriaceae</taxon>
        <taxon>Alkalibacterium</taxon>
    </lineage>
</organism>
<name>A0A1H7XES3_9LACT</name>
<dbReference type="EMBL" id="BJUX01000021">
    <property type="protein sequence ID" value="GEK89742.1"/>
    <property type="molecule type" value="Genomic_DNA"/>
</dbReference>
<feature type="transmembrane region" description="Helical" evidence="3">
    <location>
        <begin position="122"/>
        <end position="142"/>
    </location>
</feature>
<feature type="transmembrane region" description="Helical" evidence="3">
    <location>
        <begin position="148"/>
        <end position="169"/>
    </location>
</feature>
<dbReference type="Proteomes" id="UP000198548">
    <property type="component" value="Unassembled WGS sequence"/>
</dbReference>
<keyword evidence="3" id="KW-0472">Membrane</keyword>
<dbReference type="SUPFAM" id="SSF103481">
    <property type="entry name" value="Multidrug resistance efflux transporter EmrE"/>
    <property type="match status" value="2"/>
</dbReference>
<gene>
    <name evidence="5" type="ORF">APU01nite_17810</name>
    <name evidence="6" type="ORF">SAMN04488100_1501</name>
</gene>
<feature type="transmembrane region" description="Helical" evidence="3">
    <location>
        <begin position="67"/>
        <end position="88"/>
    </location>
</feature>
<dbReference type="STRING" id="426703.SAMN04488100_1501"/>
<feature type="transmembrane region" description="Helical" evidence="3">
    <location>
        <begin position="37"/>
        <end position="55"/>
    </location>
</feature>
<evidence type="ECO:0000256" key="3">
    <source>
        <dbReference type="SAM" id="Phobius"/>
    </source>
</evidence>
<reference evidence="5 8" key="2">
    <citation type="submission" date="2019-07" db="EMBL/GenBank/DDBJ databases">
        <title>Whole genome shotgun sequence of Alkalibacterium putridalgicola NBRC 103243.</title>
        <authorList>
            <person name="Hosoyama A."/>
            <person name="Uohara A."/>
            <person name="Ohji S."/>
            <person name="Ichikawa N."/>
        </authorList>
    </citation>
    <scope>NUCLEOTIDE SEQUENCE [LARGE SCALE GENOMIC DNA]</scope>
    <source>
        <strain evidence="5 8">NBRC 103243</strain>
    </source>
</reference>
<evidence type="ECO:0000313" key="6">
    <source>
        <dbReference type="EMBL" id="SEM32270.1"/>
    </source>
</evidence>
<feature type="domain" description="EamA" evidence="4">
    <location>
        <begin position="5"/>
        <end position="139"/>
    </location>
</feature>
<sequence length="291" mass="31420">MRKYTGISLVIMAAILWGVSGGLADILMNKGWSPVTVSFYRGAVGWCCFVIWFLSRFKQNITTSLSFYLWSLLAGLGVAGNFTLYFVSIRQASVPVAATLMYTAPVFVLVTSIIFRIERSRWYKWAGIAVVLLGIVLLTGAYDLESVSMSLIGSAAGLGAGLSYALFIFGFKKASSIGKQPAVLTTAFLAFSLVLYLFMDREEAFSVLSSSDLGWFLLLGIIGTGLSFTVYVIGLQKTEPTTASMVAMVEPVTASLFGVLFLGDGLTMIQLTGMALILITVTWLSAKKSSQ</sequence>
<dbReference type="EMBL" id="FOBL01000050">
    <property type="protein sequence ID" value="SEM32270.1"/>
    <property type="molecule type" value="Genomic_DNA"/>
</dbReference>
<evidence type="ECO:0000313" key="5">
    <source>
        <dbReference type="EMBL" id="GEK89742.1"/>
    </source>
</evidence>
<keyword evidence="3" id="KW-0812">Transmembrane</keyword>
<dbReference type="AlphaFoldDB" id="A0A1H7XES3"/>
<accession>A0A1H7XES3</accession>
<reference evidence="6 7" key="1">
    <citation type="submission" date="2016-10" db="EMBL/GenBank/DDBJ databases">
        <authorList>
            <person name="de Groot N.N."/>
        </authorList>
    </citation>
    <scope>NUCLEOTIDE SEQUENCE [LARGE SCALE GENOMIC DNA]</scope>
    <source>
        <strain evidence="6 7">DSM 19182</strain>
    </source>
</reference>
<evidence type="ECO:0000259" key="4">
    <source>
        <dbReference type="Pfam" id="PF00892"/>
    </source>
</evidence>
<feature type="domain" description="EamA" evidence="4">
    <location>
        <begin position="152"/>
        <end position="285"/>
    </location>
</feature>
<evidence type="ECO:0000313" key="8">
    <source>
        <dbReference type="Proteomes" id="UP000321425"/>
    </source>
</evidence>
<keyword evidence="8" id="KW-1185">Reference proteome</keyword>
<dbReference type="Gene3D" id="1.10.3730.20">
    <property type="match status" value="2"/>
</dbReference>
<dbReference type="InterPro" id="IPR000620">
    <property type="entry name" value="EamA_dom"/>
</dbReference>
<feature type="transmembrane region" description="Helical" evidence="3">
    <location>
        <begin position="214"/>
        <end position="233"/>
    </location>
</feature>
<dbReference type="GO" id="GO:0016020">
    <property type="term" value="C:membrane"/>
    <property type="evidence" value="ECO:0007669"/>
    <property type="project" value="InterPro"/>
</dbReference>
<dbReference type="Pfam" id="PF00892">
    <property type="entry name" value="EamA"/>
    <property type="match status" value="2"/>
</dbReference>
<comment type="subcellular location">
    <subcellularLocation>
        <location evidence="1">Endomembrane system</location>
        <topology evidence="1">Multi-pass membrane protein</topology>
    </subcellularLocation>
</comment>
<protein>
    <submittedName>
        <fullName evidence="5">EamA family transporter</fullName>
    </submittedName>
    <submittedName>
        <fullName evidence="6">Threonine/homoserine efflux transporter RhtA</fullName>
    </submittedName>
</protein>
<evidence type="ECO:0000313" key="7">
    <source>
        <dbReference type="Proteomes" id="UP000198548"/>
    </source>
</evidence>
<feature type="transmembrane region" description="Helical" evidence="3">
    <location>
        <begin position="181"/>
        <end position="199"/>
    </location>
</feature>
<dbReference type="Proteomes" id="UP000321425">
    <property type="component" value="Unassembled WGS sequence"/>
</dbReference>